<name>A0ABN5XB22_9GAMM</name>
<dbReference type="PANTHER" id="PTHR13847">
    <property type="entry name" value="SARCOSINE DEHYDROGENASE-RELATED"/>
    <property type="match status" value="1"/>
</dbReference>
<protein>
    <recommendedName>
        <fullName evidence="2">FAD dependent oxidoreductase domain-containing protein</fullName>
    </recommendedName>
</protein>
<dbReference type="InterPro" id="IPR036188">
    <property type="entry name" value="FAD/NAD-bd_sf"/>
</dbReference>
<dbReference type="Pfam" id="PF01266">
    <property type="entry name" value="DAO"/>
    <property type="match status" value="1"/>
</dbReference>
<accession>A0ABN5XB22</accession>
<evidence type="ECO:0000313" key="3">
    <source>
        <dbReference type="EMBL" id="BBI53806.1"/>
    </source>
</evidence>
<proteinExistence type="predicted"/>
<dbReference type="EMBL" id="AP019416">
    <property type="protein sequence ID" value="BBI53806.1"/>
    <property type="molecule type" value="Genomic_DNA"/>
</dbReference>
<reference evidence="4" key="1">
    <citation type="journal article" date="2019" name="Microbiol. Resour. Announc.">
        <title>Complete Genome Sequence of Halomonas olivaria, a Moderately Halophilic Bacterium Isolated from Olive Processing Effluents, Obtained by Nanopore Sequencing.</title>
        <authorList>
            <person name="Nagata S."/>
            <person name="Ii K.M."/>
            <person name="Tsukimi T."/>
            <person name="Miura M.C."/>
            <person name="Galipon J."/>
            <person name="Arakawa K."/>
        </authorList>
    </citation>
    <scope>NUCLEOTIDE SEQUENCE [LARGE SCALE GENOMIC DNA]</scope>
    <source>
        <strain evidence="4">TYRC17</strain>
    </source>
</reference>
<gene>
    <name evidence="3" type="ORF">HORIV_62270</name>
</gene>
<keyword evidence="4" id="KW-1185">Reference proteome</keyword>
<organism evidence="3 4">
    <name type="scientific">Vreelandella olivaria</name>
    <dbReference type="NCBI Taxonomy" id="390919"/>
    <lineage>
        <taxon>Bacteria</taxon>
        <taxon>Pseudomonadati</taxon>
        <taxon>Pseudomonadota</taxon>
        <taxon>Gammaproteobacteria</taxon>
        <taxon>Oceanospirillales</taxon>
        <taxon>Halomonadaceae</taxon>
        <taxon>Vreelandella</taxon>
    </lineage>
</organism>
<evidence type="ECO:0000259" key="2">
    <source>
        <dbReference type="Pfam" id="PF01266"/>
    </source>
</evidence>
<dbReference type="InterPro" id="IPR006076">
    <property type="entry name" value="FAD-dep_OxRdtase"/>
</dbReference>
<keyword evidence="1" id="KW-0560">Oxidoreductase</keyword>
<dbReference type="SUPFAM" id="SSF51905">
    <property type="entry name" value="FAD/NAD(P)-binding domain"/>
    <property type="match status" value="1"/>
</dbReference>
<feature type="domain" description="FAD dependent oxidoreductase" evidence="2">
    <location>
        <begin position="56"/>
        <end position="104"/>
    </location>
</feature>
<sequence length="141" mass="14588">MGSQFDLPAPQNPIKPVAIGALVIEKGEWAGHRRVTPPVMPTRHQTTDSRAPIEVDVLVIGAGVAGSSTAMELAKQGVEVAVLDRGLPNGQASGANAGSLHVQLLSFDFGAKAERGGGPPPARCRFKSQHLALGGLGLRAR</sequence>
<evidence type="ECO:0000313" key="4">
    <source>
        <dbReference type="Proteomes" id="UP000289555"/>
    </source>
</evidence>
<evidence type="ECO:0000256" key="1">
    <source>
        <dbReference type="ARBA" id="ARBA00023002"/>
    </source>
</evidence>
<dbReference type="Proteomes" id="UP000289555">
    <property type="component" value="Chromosome"/>
</dbReference>
<dbReference type="Gene3D" id="3.50.50.60">
    <property type="entry name" value="FAD/NAD(P)-binding domain"/>
    <property type="match status" value="1"/>
</dbReference>